<dbReference type="PROSITE" id="PS50240">
    <property type="entry name" value="TRYPSIN_DOM"/>
    <property type="match status" value="1"/>
</dbReference>
<dbReference type="AlphaFoldDB" id="A0AAJ6YQ95"/>
<evidence type="ECO:0000256" key="7">
    <source>
        <dbReference type="SAM" id="SignalP"/>
    </source>
</evidence>
<evidence type="ECO:0000259" key="8">
    <source>
        <dbReference type="PROSITE" id="PS50240"/>
    </source>
</evidence>
<evidence type="ECO:0000256" key="6">
    <source>
        <dbReference type="RuleBase" id="RU363034"/>
    </source>
</evidence>
<keyword evidence="7" id="KW-0732">Signal</keyword>
<sequence length="251" mass="27995">MFFSLITTLIFISHVLPSYSESSFEMKISGGNAVRIKDYPFQVSLLHRNNQWCSGTIVSKSHVLTAAHCIVFASSYLYIRAGSSYWNKGGSIHSIVYNATYGKKLNEDLAILRVWAHFNFDETRQPISIFYRDEVISPGTMGTVIGWGMTSETTSSYQLQAVELPSLDRNKCQLIFKDTIIGKIVDGEICVGYINKNNKNICQGDSGGPLVIDQRQAGIVSMGRGCGYPNSPAIFIDTAYYNQWILEQISL</sequence>
<feature type="domain" description="Peptidase S1" evidence="8">
    <location>
        <begin position="28"/>
        <end position="250"/>
    </location>
</feature>
<dbReference type="Gene3D" id="2.40.10.10">
    <property type="entry name" value="Trypsin-like serine proteases"/>
    <property type="match status" value="1"/>
</dbReference>
<feature type="signal peptide" evidence="7">
    <location>
        <begin position="1"/>
        <end position="20"/>
    </location>
</feature>
<dbReference type="InterPro" id="IPR018114">
    <property type="entry name" value="TRYPSIN_HIS"/>
</dbReference>
<dbReference type="SUPFAM" id="SSF50494">
    <property type="entry name" value="Trypsin-like serine proteases"/>
    <property type="match status" value="1"/>
</dbReference>
<dbReference type="PROSITE" id="PS00135">
    <property type="entry name" value="TRYPSIN_SER"/>
    <property type="match status" value="1"/>
</dbReference>
<dbReference type="KEGG" id="csol:105365679"/>
<dbReference type="Proteomes" id="UP000695007">
    <property type="component" value="Unplaced"/>
</dbReference>
<protein>
    <submittedName>
        <fullName evidence="10">Trypsin-3-like isoform X1</fullName>
    </submittedName>
</protein>
<name>A0AAJ6YQ95_9HYME</name>
<dbReference type="InterPro" id="IPR001314">
    <property type="entry name" value="Peptidase_S1A"/>
</dbReference>
<evidence type="ECO:0000256" key="3">
    <source>
        <dbReference type="ARBA" id="ARBA00022801"/>
    </source>
</evidence>
<dbReference type="InterPro" id="IPR033116">
    <property type="entry name" value="TRYPSIN_SER"/>
</dbReference>
<dbReference type="GO" id="GO:0004252">
    <property type="term" value="F:serine-type endopeptidase activity"/>
    <property type="evidence" value="ECO:0007669"/>
    <property type="project" value="InterPro"/>
</dbReference>
<dbReference type="GeneID" id="105365679"/>
<dbReference type="Pfam" id="PF00089">
    <property type="entry name" value="Trypsin"/>
    <property type="match status" value="1"/>
</dbReference>
<evidence type="ECO:0000313" key="10">
    <source>
        <dbReference type="RefSeq" id="XP_011502208.1"/>
    </source>
</evidence>
<keyword evidence="4 6" id="KW-0720">Serine protease</keyword>
<dbReference type="PANTHER" id="PTHR24276:SF91">
    <property type="entry name" value="AT26814P-RELATED"/>
    <property type="match status" value="1"/>
</dbReference>
<dbReference type="SMART" id="SM00020">
    <property type="entry name" value="Tryp_SPc"/>
    <property type="match status" value="1"/>
</dbReference>
<dbReference type="PROSITE" id="PS00134">
    <property type="entry name" value="TRYPSIN_HIS"/>
    <property type="match status" value="1"/>
</dbReference>
<keyword evidence="3 6" id="KW-0378">Hydrolase</keyword>
<dbReference type="PRINTS" id="PR00722">
    <property type="entry name" value="CHYMOTRYPSIN"/>
</dbReference>
<evidence type="ECO:0000256" key="4">
    <source>
        <dbReference type="ARBA" id="ARBA00022825"/>
    </source>
</evidence>
<comment type="similarity">
    <text evidence="1">Belongs to the peptidase S1 family.</text>
</comment>
<proteinExistence type="inferred from homology"/>
<dbReference type="GO" id="GO:0006508">
    <property type="term" value="P:proteolysis"/>
    <property type="evidence" value="ECO:0007669"/>
    <property type="project" value="UniProtKB-KW"/>
</dbReference>
<evidence type="ECO:0000313" key="9">
    <source>
        <dbReference type="Proteomes" id="UP000695007"/>
    </source>
</evidence>
<dbReference type="InterPro" id="IPR043504">
    <property type="entry name" value="Peptidase_S1_PA_chymotrypsin"/>
</dbReference>
<dbReference type="RefSeq" id="XP_011502208.1">
    <property type="nucleotide sequence ID" value="XM_011503906.1"/>
</dbReference>
<dbReference type="InterPro" id="IPR050430">
    <property type="entry name" value="Peptidase_S1"/>
</dbReference>
<feature type="chain" id="PRO_5042616609" evidence="7">
    <location>
        <begin position="21"/>
        <end position="251"/>
    </location>
</feature>
<reference evidence="10" key="1">
    <citation type="submission" date="2025-08" db="UniProtKB">
        <authorList>
            <consortium name="RefSeq"/>
        </authorList>
    </citation>
    <scope>IDENTIFICATION</scope>
</reference>
<keyword evidence="5" id="KW-1015">Disulfide bond</keyword>
<dbReference type="CDD" id="cd00190">
    <property type="entry name" value="Tryp_SPc"/>
    <property type="match status" value="1"/>
</dbReference>
<dbReference type="PANTHER" id="PTHR24276">
    <property type="entry name" value="POLYSERASE-RELATED"/>
    <property type="match status" value="1"/>
</dbReference>
<dbReference type="InterPro" id="IPR009003">
    <property type="entry name" value="Peptidase_S1_PA"/>
</dbReference>
<evidence type="ECO:0000256" key="5">
    <source>
        <dbReference type="ARBA" id="ARBA00023157"/>
    </source>
</evidence>
<evidence type="ECO:0000256" key="2">
    <source>
        <dbReference type="ARBA" id="ARBA00022670"/>
    </source>
</evidence>
<organism evidence="9 10">
    <name type="scientific">Ceratosolen solmsi marchali</name>
    <dbReference type="NCBI Taxonomy" id="326594"/>
    <lineage>
        <taxon>Eukaryota</taxon>
        <taxon>Metazoa</taxon>
        <taxon>Ecdysozoa</taxon>
        <taxon>Arthropoda</taxon>
        <taxon>Hexapoda</taxon>
        <taxon>Insecta</taxon>
        <taxon>Pterygota</taxon>
        <taxon>Neoptera</taxon>
        <taxon>Endopterygota</taxon>
        <taxon>Hymenoptera</taxon>
        <taxon>Apocrita</taxon>
        <taxon>Proctotrupomorpha</taxon>
        <taxon>Chalcidoidea</taxon>
        <taxon>Agaonidae</taxon>
        <taxon>Agaoninae</taxon>
        <taxon>Ceratosolen</taxon>
    </lineage>
</organism>
<keyword evidence="9" id="KW-1185">Reference proteome</keyword>
<dbReference type="InterPro" id="IPR001254">
    <property type="entry name" value="Trypsin_dom"/>
</dbReference>
<accession>A0AAJ6YQ95</accession>
<evidence type="ECO:0000256" key="1">
    <source>
        <dbReference type="ARBA" id="ARBA00007664"/>
    </source>
</evidence>
<keyword evidence="2 6" id="KW-0645">Protease</keyword>
<gene>
    <name evidence="10" type="primary">LOC105365679</name>
</gene>